<evidence type="ECO:0000256" key="1">
    <source>
        <dbReference type="SAM" id="MobiDB-lite"/>
    </source>
</evidence>
<feature type="transmembrane region" description="Helical" evidence="2">
    <location>
        <begin position="12"/>
        <end position="33"/>
    </location>
</feature>
<proteinExistence type="predicted"/>
<keyword evidence="4" id="KW-1185">Reference proteome</keyword>
<feature type="transmembrane region" description="Helical" evidence="2">
    <location>
        <begin position="39"/>
        <end position="64"/>
    </location>
</feature>
<reference evidence="3 4" key="1">
    <citation type="submission" date="2019-04" db="EMBL/GenBank/DDBJ databases">
        <title>Comparative genomics and transcriptomics to analyze fruiting body development in filamentous ascomycetes.</title>
        <authorList>
            <consortium name="DOE Joint Genome Institute"/>
            <person name="Lutkenhaus R."/>
            <person name="Traeger S."/>
            <person name="Breuer J."/>
            <person name="Kuo A."/>
            <person name="Lipzen A."/>
            <person name="Pangilinan J."/>
            <person name="Dilworth D."/>
            <person name="Sandor L."/>
            <person name="Poggeler S."/>
            <person name="Barry K."/>
            <person name="Grigoriev I.V."/>
            <person name="Nowrousian M."/>
        </authorList>
    </citation>
    <scope>NUCLEOTIDE SEQUENCE [LARGE SCALE GENOMIC DNA]</scope>
    <source>
        <strain evidence="3 4">CBS 389.68</strain>
    </source>
</reference>
<sequence>MRRFDLRWPRRAIILTTLFLQLIFAGIVMAMGLHGFLSIYITVLPVPAACLTALSAFIHIVCYFKGSLHPLVVLTLGIEFIILWLCVVIFEAIFWARGDEKCGARNMPKKYWDLPHDRDGYESYSGYRDVFGVTKRMVCERYLVTLVFSVFELVTYMFLVTYAGIRRKRTAIKYVPKPKISSLSFPGAAYHPSTTPMAQVPQATAAASAPFLSPTTGTPLAPVQEQAAATTVGETATGEAPAAAPRGAAAV</sequence>
<keyword evidence="2" id="KW-0472">Membrane</keyword>
<protein>
    <submittedName>
        <fullName evidence="3">Uncharacterized protein</fullName>
    </submittedName>
</protein>
<dbReference type="OrthoDB" id="10596092at2759"/>
<dbReference type="EMBL" id="ML220112">
    <property type="protein sequence ID" value="TGZ85412.1"/>
    <property type="molecule type" value="Genomic_DNA"/>
</dbReference>
<keyword evidence="2" id="KW-1133">Transmembrane helix</keyword>
<feature type="region of interest" description="Disordered" evidence="1">
    <location>
        <begin position="228"/>
        <end position="251"/>
    </location>
</feature>
<evidence type="ECO:0000313" key="4">
    <source>
        <dbReference type="Proteomes" id="UP000298138"/>
    </source>
</evidence>
<dbReference type="Proteomes" id="UP000298138">
    <property type="component" value="Unassembled WGS sequence"/>
</dbReference>
<evidence type="ECO:0000313" key="3">
    <source>
        <dbReference type="EMBL" id="TGZ85412.1"/>
    </source>
</evidence>
<feature type="transmembrane region" description="Helical" evidence="2">
    <location>
        <begin position="71"/>
        <end position="96"/>
    </location>
</feature>
<keyword evidence="2" id="KW-0812">Transmembrane</keyword>
<evidence type="ECO:0000256" key="2">
    <source>
        <dbReference type="SAM" id="Phobius"/>
    </source>
</evidence>
<dbReference type="InParanoid" id="A0A4S2N7R9"/>
<organism evidence="3 4">
    <name type="scientific">Ascodesmis nigricans</name>
    <dbReference type="NCBI Taxonomy" id="341454"/>
    <lineage>
        <taxon>Eukaryota</taxon>
        <taxon>Fungi</taxon>
        <taxon>Dikarya</taxon>
        <taxon>Ascomycota</taxon>
        <taxon>Pezizomycotina</taxon>
        <taxon>Pezizomycetes</taxon>
        <taxon>Pezizales</taxon>
        <taxon>Ascodesmidaceae</taxon>
        <taxon>Ascodesmis</taxon>
    </lineage>
</organism>
<name>A0A4S2N7R9_9PEZI</name>
<feature type="transmembrane region" description="Helical" evidence="2">
    <location>
        <begin position="142"/>
        <end position="165"/>
    </location>
</feature>
<gene>
    <name evidence="3" type="ORF">EX30DRAFT_337779</name>
</gene>
<accession>A0A4S2N7R9</accession>
<dbReference type="AlphaFoldDB" id="A0A4S2N7R9"/>